<proteinExistence type="predicted"/>
<dbReference type="OrthoDB" id="8401433at2"/>
<name>A0A370KFF4_9HYPH</name>
<dbReference type="Proteomes" id="UP000254939">
    <property type="component" value="Unassembled WGS sequence"/>
</dbReference>
<evidence type="ECO:0008006" key="3">
    <source>
        <dbReference type="Google" id="ProtNLM"/>
    </source>
</evidence>
<dbReference type="EMBL" id="NAAC01000045">
    <property type="protein sequence ID" value="RDJ02986.1"/>
    <property type="molecule type" value="Genomic_DNA"/>
</dbReference>
<protein>
    <recommendedName>
        <fullName evidence="3">ASCH domain-containing protein</fullName>
    </recommendedName>
</protein>
<evidence type="ECO:0000313" key="1">
    <source>
        <dbReference type="EMBL" id="RDJ02986.1"/>
    </source>
</evidence>
<comment type="caution">
    <text evidence="1">The sequence shown here is derived from an EMBL/GenBank/DDBJ whole genome shotgun (WGS) entry which is preliminary data.</text>
</comment>
<reference evidence="1 2" key="1">
    <citation type="submission" date="2017-03" db="EMBL/GenBank/DDBJ databases">
        <title>Genome analysis of Rhizobial strains effectives or ineffectives for nitrogen fixation isolated from bean seeds.</title>
        <authorList>
            <person name="Peralta H."/>
            <person name="Aguilar-Vera A."/>
            <person name="Mora Y."/>
            <person name="Vargas-Lagunas C."/>
            <person name="Girard L."/>
            <person name="Mora J."/>
        </authorList>
    </citation>
    <scope>NUCLEOTIDE SEQUENCE [LARGE SCALE GENOMIC DNA]</scope>
    <source>
        <strain evidence="1 2">CCGM3</strain>
    </source>
</reference>
<organism evidence="1 2">
    <name type="scientific">Rhizobium grahamii</name>
    <dbReference type="NCBI Taxonomy" id="1120045"/>
    <lineage>
        <taxon>Bacteria</taxon>
        <taxon>Pseudomonadati</taxon>
        <taxon>Pseudomonadota</taxon>
        <taxon>Alphaproteobacteria</taxon>
        <taxon>Hyphomicrobiales</taxon>
        <taxon>Rhizobiaceae</taxon>
        <taxon>Rhizobium/Agrobacterium group</taxon>
        <taxon>Rhizobium</taxon>
    </lineage>
</organism>
<dbReference type="AlphaFoldDB" id="A0A370KFF4"/>
<accession>A0A370KFF4</accession>
<sequence>MRDALNGDMMQNIIIADNHMESVESGTKTIAVRVGYCSIEPGPLEIRSASGFWPASRVHVVSVQRKAISSLSADELNQSGVSTSDAMVKLFLPAFPCLSTESDVTVIGWKAAA</sequence>
<evidence type="ECO:0000313" key="2">
    <source>
        <dbReference type="Proteomes" id="UP000254939"/>
    </source>
</evidence>
<gene>
    <name evidence="1" type="ORF">B5K06_31345</name>
</gene>